<evidence type="ECO:0000256" key="2">
    <source>
        <dbReference type="SAM" id="SignalP"/>
    </source>
</evidence>
<dbReference type="Gramene" id="GBG85944">
    <property type="protein sequence ID" value="GBG85944"/>
    <property type="gene ID" value="CBR_g40757"/>
</dbReference>
<name>A0A388LUE7_CHABU</name>
<evidence type="ECO:0000313" key="3">
    <source>
        <dbReference type="EMBL" id="GBG85944.1"/>
    </source>
</evidence>
<reference evidence="3 4" key="1">
    <citation type="journal article" date="2018" name="Cell">
        <title>The Chara Genome: Secondary Complexity and Implications for Plant Terrestrialization.</title>
        <authorList>
            <person name="Nishiyama T."/>
            <person name="Sakayama H."/>
            <person name="Vries J.D."/>
            <person name="Buschmann H."/>
            <person name="Saint-Marcoux D."/>
            <person name="Ullrich K.K."/>
            <person name="Haas F.B."/>
            <person name="Vanderstraeten L."/>
            <person name="Becker D."/>
            <person name="Lang D."/>
            <person name="Vosolsobe S."/>
            <person name="Rombauts S."/>
            <person name="Wilhelmsson P.K.I."/>
            <person name="Janitza P."/>
            <person name="Kern R."/>
            <person name="Heyl A."/>
            <person name="Rumpler F."/>
            <person name="Villalobos L.I.A.C."/>
            <person name="Clay J.M."/>
            <person name="Skokan R."/>
            <person name="Toyoda A."/>
            <person name="Suzuki Y."/>
            <person name="Kagoshima H."/>
            <person name="Schijlen E."/>
            <person name="Tajeshwar N."/>
            <person name="Catarino B."/>
            <person name="Hetherington A.J."/>
            <person name="Saltykova A."/>
            <person name="Bonnot C."/>
            <person name="Breuninger H."/>
            <person name="Symeonidi A."/>
            <person name="Radhakrishnan G.V."/>
            <person name="Van Nieuwerburgh F."/>
            <person name="Deforce D."/>
            <person name="Chang C."/>
            <person name="Karol K.G."/>
            <person name="Hedrich R."/>
            <person name="Ulvskov P."/>
            <person name="Glockner G."/>
            <person name="Delwiche C.F."/>
            <person name="Petrasek J."/>
            <person name="Van de Peer Y."/>
            <person name="Friml J."/>
            <person name="Beilby M."/>
            <person name="Dolan L."/>
            <person name="Kohara Y."/>
            <person name="Sugano S."/>
            <person name="Fujiyama A."/>
            <person name="Delaux P.-M."/>
            <person name="Quint M."/>
            <person name="TheiBen G."/>
            <person name="Hagemann M."/>
            <person name="Harholt J."/>
            <person name="Dunand C."/>
            <person name="Zachgo S."/>
            <person name="Langdale J."/>
            <person name="Maumus F."/>
            <person name="Straeten D.V.D."/>
            <person name="Gould S.B."/>
            <person name="Rensing S.A."/>
        </authorList>
    </citation>
    <scope>NUCLEOTIDE SEQUENCE [LARGE SCALE GENOMIC DNA]</scope>
    <source>
        <strain evidence="3 4">S276</strain>
    </source>
</reference>
<dbReference type="Proteomes" id="UP000265515">
    <property type="component" value="Unassembled WGS sequence"/>
</dbReference>
<dbReference type="AlphaFoldDB" id="A0A388LUE7"/>
<evidence type="ECO:0000313" key="4">
    <source>
        <dbReference type="Proteomes" id="UP000265515"/>
    </source>
</evidence>
<keyword evidence="2" id="KW-0732">Signal</keyword>
<feature type="chain" id="PRO_5017331777" description="VAN3-binding protein-like auxin canalisation domain-containing protein" evidence="2">
    <location>
        <begin position="19"/>
        <end position="149"/>
    </location>
</feature>
<organism evidence="3 4">
    <name type="scientific">Chara braunii</name>
    <name type="common">Braun's stonewort</name>
    <dbReference type="NCBI Taxonomy" id="69332"/>
    <lineage>
        <taxon>Eukaryota</taxon>
        <taxon>Viridiplantae</taxon>
        <taxon>Streptophyta</taxon>
        <taxon>Charophyceae</taxon>
        <taxon>Charales</taxon>
        <taxon>Characeae</taxon>
        <taxon>Chara</taxon>
    </lineage>
</organism>
<evidence type="ECO:0008006" key="5">
    <source>
        <dbReference type="Google" id="ProtNLM"/>
    </source>
</evidence>
<protein>
    <recommendedName>
        <fullName evidence="5">VAN3-binding protein-like auxin canalisation domain-containing protein</fullName>
    </recommendedName>
</protein>
<feature type="signal peptide" evidence="2">
    <location>
        <begin position="1"/>
        <end position="18"/>
    </location>
</feature>
<feature type="compositionally biased region" description="Acidic residues" evidence="1">
    <location>
        <begin position="96"/>
        <end position="119"/>
    </location>
</feature>
<dbReference type="EMBL" id="BFEA01000541">
    <property type="protein sequence ID" value="GBG85944.1"/>
    <property type="molecule type" value="Genomic_DNA"/>
</dbReference>
<accession>A0A388LUE7</accession>
<gene>
    <name evidence="3" type="ORF">CBR_g40757</name>
</gene>
<proteinExistence type="predicted"/>
<feature type="region of interest" description="Disordered" evidence="1">
    <location>
        <begin position="94"/>
        <end position="133"/>
    </location>
</feature>
<sequence>MAMIAWYVMMATSAVTMAIPTTKATMFEKATKAVKMTGEMICTPATNSPKMTAKTTEAVKMATLATDVVTMAMTATKAVMMAIMAMKAMTLTKSDDGDDGDEGADDGYEGDSPGEDDCDGDGRSAAGGGDCVRERESAVVHLRRTPAFL</sequence>
<comment type="caution">
    <text evidence="3">The sequence shown here is derived from an EMBL/GenBank/DDBJ whole genome shotgun (WGS) entry which is preliminary data.</text>
</comment>
<keyword evidence="4" id="KW-1185">Reference proteome</keyword>
<evidence type="ECO:0000256" key="1">
    <source>
        <dbReference type="SAM" id="MobiDB-lite"/>
    </source>
</evidence>